<dbReference type="AlphaFoldDB" id="A0A0A9E272"/>
<reference evidence="1" key="1">
    <citation type="submission" date="2014-09" db="EMBL/GenBank/DDBJ databases">
        <authorList>
            <person name="Magalhaes I.L.F."/>
            <person name="Oliveira U."/>
            <person name="Santos F.R."/>
            <person name="Vidigal T.H.D.A."/>
            <person name="Brescovit A.D."/>
            <person name="Santos A.J."/>
        </authorList>
    </citation>
    <scope>NUCLEOTIDE SEQUENCE</scope>
    <source>
        <tissue evidence="1">Shoot tissue taken approximately 20 cm above the soil surface</tissue>
    </source>
</reference>
<dbReference type="EMBL" id="GBRH01202981">
    <property type="protein sequence ID" value="JAD94914.1"/>
    <property type="molecule type" value="Transcribed_RNA"/>
</dbReference>
<accession>A0A0A9E272</accession>
<proteinExistence type="predicted"/>
<organism evidence="1">
    <name type="scientific">Arundo donax</name>
    <name type="common">Giant reed</name>
    <name type="synonym">Donax arundinaceus</name>
    <dbReference type="NCBI Taxonomy" id="35708"/>
    <lineage>
        <taxon>Eukaryota</taxon>
        <taxon>Viridiplantae</taxon>
        <taxon>Streptophyta</taxon>
        <taxon>Embryophyta</taxon>
        <taxon>Tracheophyta</taxon>
        <taxon>Spermatophyta</taxon>
        <taxon>Magnoliopsida</taxon>
        <taxon>Liliopsida</taxon>
        <taxon>Poales</taxon>
        <taxon>Poaceae</taxon>
        <taxon>PACMAD clade</taxon>
        <taxon>Arundinoideae</taxon>
        <taxon>Arundineae</taxon>
        <taxon>Arundo</taxon>
    </lineage>
</organism>
<reference evidence="1" key="2">
    <citation type="journal article" date="2015" name="Data Brief">
        <title>Shoot transcriptome of the giant reed, Arundo donax.</title>
        <authorList>
            <person name="Barrero R.A."/>
            <person name="Guerrero F.D."/>
            <person name="Moolhuijzen P."/>
            <person name="Goolsby J.A."/>
            <person name="Tidwell J."/>
            <person name="Bellgard S.E."/>
            <person name="Bellgard M.I."/>
        </authorList>
    </citation>
    <scope>NUCLEOTIDE SEQUENCE</scope>
    <source>
        <tissue evidence="1">Shoot tissue taken approximately 20 cm above the soil surface</tissue>
    </source>
</reference>
<protein>
    <submittedName>
        <fullName evidence="1">ACC1</fullName>
    </submittedName>
</protein>
<sequence>MVHRRRHEHRQQPRNEEVCRVSQLTTLMDHGHSVTSISFHQ</sequence>
<name>A0A0A9E272_ARUDO</name>
<evidence type="ECO:0000313" key="1">
    <source>
        <dbReference type="EMBL" id="JAD94914.1"/>
    </source>
</evidence>